<feature type="transmembrane region" description="Helical" evidence="1">
    <location>
        <begin position="236"/>
        <end position="255"/>
    </location>
</feature>
<dbReference type="Gene3D" id="1.20.1640.10">
    <property type="entry name" value="Multidrug efflux transporter AcrB transmembrane domain"/>
    <property type="match status" value="1"/>
</dbReference>
<dbReference type="Pfam" id="PF00873">
    <property type="entry name" value="ACR_tran"/>
    <property type="match status" value="1"/>
</dbReference>
<comment type="caution">
    <text evidence="2">The sequence shown here is derived from an EMBL/GenBank/DDBJ whole genome shotgun (WGS) entry which is preliminary data.</text>
</comment>
<dbReference type="InterPro" id="IPR001036">
    <property type="entry name" value="Acrflvin-R"/>
</dbReference>
<sequence>IRDLVNETEIYSRVFTDPPTNLSDEIAMRSRVEVIDGFGEFSERSLIKMVRKILSGTASIEFEQDQTTVEVAAVYPESRIQGRENLENFLIPYNQSTIPLKHFFDFQEVTGISGFASENGEMIYRLYARMAPGTPAARRSEFEQRIRDEIDAKITVPAGYSMVFDNPQEEMEQAIRSLFIALAGSVVLVYLLLAFQFNSLIIPLVILVTVPLGFIGVVFSLFLFKSSLSLNSMLGTIMLAGIVVNNAIIMIDFYLKLGPNYNRKIDALVETAGIRFTPIVITMLTTVFGMLPIAIGLGEGSNIIQPLGIAVSGGLLISTLFTLFMVPSILSLFN</sequence>
<organism evidence="2">
    <name type="scientific">marine sediment metagenome</name>
    <dbReference type="NCBI Taxonomy" id="412755"/>
    <lineage>
        <taxon>unclassified sequences</taxon>
        <taxon>metagenomes</taxon>
        <taxon>ecological metagenomes</taxon>
    </lineage>
</organism>
<dbReference type="GO" id="GO:0005886">
    <property type="term" value="C:plasma membrane"/>
    <property type="evidence" value="ECO:0007669"/>
    <property type="project" value="TreeGrafter"/>
</dbReference>
<dbReference type="AlphaFoldDB" id="A0A0F8XYU3"/>
<evidence type="ECO:0000256" key="1">
    <source>
        <dbReference type="SAM" id="Phobius"/>
    </source>
</evidence>
<dbReference type="EMBL" id="LAZR01069728">
    <property type="protein sequence ID" value="KKK47144.1"/>
    <property type="molecule type" value="Genomic_DNA"/>
</dbReference>
<feature type="non-terminal residue" evidence="2">
    <location>
        <position position="1"/>
    </location>
</feature>
<feature type="transmembrane region" description="Helical" evidence="1">
    <location>
        <begin position="200"/>
        <end position="224"/>
    </location>
</feature>
<dbReference type="SUPFAM" id="SSF82866">
    <property type="entry name" value="Multidrug efflux transporter AcrB transmembrane domain"/>
    <property type="match status" value="1"/>
</dbReference>
<feature type="non-terminal residue" evidence="2">
    <location>
        <position position="334"/>
    </location>
</feature>
<dbReference type="GO" id="GO:0042910">
    <property type="term" value="F:xenobiotic transmembrane transporter activity"/>
    <property type="evidence" value="ECO:0007669"/>
    <property type="project" value="TreeGrafter"/>
</dbReference>
<dbReference type="Gene3D" id="3.30.70.1440">
    <property type="entry name" value="Multidrug efflux transporter AcrB pore domain"/>
    <property type="match status" value="1"/>
</dbReference>
<protein>
    <recommendedName>
        <fullName evidence="3">SSD domain-containing protein</fullName>
    </recommendedName>
</protein>
<reference evidence="2" key="1">
    <citation type="journal article" date="2015" name="Nature">
        <title>Complex archaea that bridge the gap between prokaryotes and eukaryotes.</title>
        <authorList>
            <person name="Spang A."/>
            <person name="Saw J.H."/>
            <person name="Jorgensen S.L."/>
            <person name="Zaremba-Niedzwiedzka K."/>
            <person name="Martijn J."/>
            <person name="Lind A.E."/>
            <person name="van Eijk R."/>
            <person name="Schleper C."/>
            <person name="Guy L."/>
            <person name="Ettema T.J."/>
        </authorList>
    </citation>
    <scope>NUCLEOTIDE SEQUENCE</scope>
</reference>
<keyword evidence="1" id="KW-0472">Membrane</keyword>
<dbReference type="PANTHER" id="PTHR32063:SF0">
    <property type="entry name" value="SWARMING MOTILITY PROTEIN SWRC"/>
    <property type="match status" value="1"/>
</dbReference>
<proteinExistence type="predicted"/>
<evidence type="ECO:0000313" key="2">
    <source>
        <dbReference type="EMBL" id="KKK47144.1"/>
    </source>
</evidence>
<gene>
    <name evidence="2" type="ORF">LCGC14_3158160</name>
</gene>
<dbReference type="PANTHER" id="PTHR32063">
    <property type="match status" value="1"/>
</dbReference>
<keyword evidence="1" id="KW-1133">Transmembrane helix</keyword>
<feature type="transmembrane region" description="Helical" evidence="1">
    <location>
        <begin position="276"/>
        <end position="297"/>
    </location>
</feature>
<name>A0A0F8XYU3_9ZZZZ</name>
<feature type="transmembrane region" description="Helical" evidence="1">
    <location>
        <begin position="174"/>
        <end position="193"/>
    </location>
</feature>
<evidence type="ECO:0008006" key="3">
    <source>
        <dbReference type="Google" id="ProtNLM"/>
    </source>
</evidence>
<accession>A0A0F8XYU3</accession>
<keyword evidence="1" id="KW-0812">Transmembrane</keyword>
<dbReference type="PRINTS" id="PR00702">
    <property type="entry name" value="ACRIFLAVINRP"/>
</dbReference>
<feature type="transmembrane region" description="Helical" evidence="1">
    <location>
        <begin position="309"/>
        <end position="333"/>
    </location>
</feature>
<dbReference type="Gene3D" id="3.30.2090.10">
    <property type="entry name" value="Multidrug efflux transporter AcrB TolC docking domain, DN and DC subdomains"/>
    <property type="match status" value="1"/>
</dbReference>
<dbReference type="InterPro" id="IPR027463">
    <property type="entry name" value="AcrB_DN_DC_subdom"/>
</dbReference>